<feature type="domain" description="Type ISP restriction-modification enzyme LLaBIII C-terminal specificity" evidence="1">
    <location>
        <begin position="1"/>
        <end position="297"/>
    </location>
</feature>
<dbReference type="GO" id="GO:0008168">
    <property type="term" value="F:methyltransferase activity"/>
    <property type="evidence" value="ECO:0007669"/>
    <property type="project" value="UniProtKB-KW"/>
</dbReference>
<protein>
    <submittedName>
        <fullName evidence="2">DNA methyltransferase</fullName>
    </submittedName>
</protein>
<dbReference type="InterPro" id="IPR041635">
    <property type="entry name" value="Type_ISP_LLaBIII_C"/>
</dbReference>
<evidence type="ECO:0000313" key="2">
    <source>
        <dbReference type="EMBL" id="TKA09049.1"/>
    </source>
</evidence>
<dbReference type="Proteomes" id="UP000305778">
    <property type="component" value="Unassembled WGS sequence"/>
</dbReference>
<accession>A0A4V5MZX0</accession>
<sequence>MPWSVAPLRLGRSWVLAPDAATLTARWEQLVQAGSEAEREALFHPTKGRTLHSAVAQLPGHPAPTTRLALESGRCPEPVRVLHGAFDQQWLIPDHRLIDTARPELWRVADGQQQIFAVEQARIQQSPGPPLVFSALLPDGHAPAGRPGRIRPLFRRPGGLDPNLAPGLREHLADRLGLPVAPGDILAWTAVAARHSPAGRDVPLTADPGLWAEGVALGHHTLQLHTRTGNPRLPGGKRPYVRAVIPDAPAGLGYDPEEEALHLGTGRIAPVPAAVWEFHAGGTRVLETWFERRAASRSWPRTWTSELLELITVLALLAETRPQRRRIIRRLAEGPRIDAAGLRAAGVLPVPEGARQPASVLDHREEGPGGQFALL</sequence>
<keyword evidence="3" id="KW-1185">Reference proteome</keyword>
<keyword evidence="2" id="KW-0808">Transferase</keyword>
<evidence type="ECO:0000259" key="1">
    <source>
        <dbReference type="Pfam" id="PF18135"/>
    </source>
</evidence>
<dbReference type="Pfam" id="PF18135">
    <property type="entry name" value="Type_ISP_C"/>
    <property type="match status" value="1"/>
</dbReference>
<dbReference type="AlphaFoldDB" id="A0A4V5MZX0"/>
<comment type="caution">
    <text evidence="2">The sequence shown here is derived from an EMBL/GenBank/DDBJ whole genome shotgun (WGS) entry which is preliminary data.</text>
</comment>
<dbReference type="GO" id="GO:0032259">
    <property type="term" value="P:methylation"/>
    <property type="evidence" value="ECO:0007669"/>
    <property type="project" value="UniProtKB-KW"/>
</dbReference>
<name>A0A4V5MZX0_9ACTN</name>
<gene>
    <name evidence="2" type="ORF">FCI23_24865</name>
</gene>
<dbReference type="OrthoDB" id="9776021at2"/>
<keyword evidence="2" id="KW-0489">Methyltransferase</keyword>
<dbReference type="RefSeq" id="WP_136726147.1">
    <property type="nucleotide sequence ID" value="NZ_SUMC01000025.1"/>
</dbReference>
<evidence type="ECO:0000313" key="3">
    <source>
        <dbReference type="Proteomes" id="UP000305778"/>
    </source>
</evidence>
<dbReference type="EMBL" id="SUMC01000025">
    <property type="protein sequence ID" value="TKA09049.1"/>
    <property type="molecule type" value="Genomic_DNA"/>
</dbReference>
<reference evidence="2 3" key="1">
    <citation type="submission" date="2019-04" db="EMBL/GenBank/DDBJ databases">
        <title>Streptomyces oryziradicis sp. nov., a novel actinomycete isolated from rhizosphere soil of rice (Oryza sativa L.).</title>
        <authorList>
            <person name="Li C."/>
        </authorList>
    </citation>
    <scope>NUCLEOTIDE SEQUENCE [LARGE SCALE GENOMIC DNA]</scope>
    <source>
        <strain evidence="2 3">NEAU-C40</strain>
    </source>
</reference>
<organism evidence="2 3">
    <name type="scientific">Actinacidiphila oryziradicis</name>
    <dbReference type="NCBI Taxonomy" id="2571141"/>
    <lineage>
        <taxon>Bacteria</taxon>
        <taxon>Bacillati</taxon>
        <taxon>Actinomycetota</taxon>
        <taxon>Actinomycetes</taxon>
        <taxon>Kitasatosporales</taxon>
        <taxon>Streptomycetaceae</taxon>
        <taxon>Actinacidiphila</taxon>
    </lineage>
</organism>
<proteinExistence type="predicted"/>